<dbReference type="InterPro" id="IPR013103">
    <property type="entry name" value="RVT_2"/>
</dbReference>
<feature type="region of interest" description="Disordered" evidence="7">
    <location>
        <begin position="79"/>
        <end position="111"/>
    </location>
</feature>
<reference evidence="9 10" key="1">
    <citation type="submission" date="2024-02" db="EMBL/GenBank/DDBJ databases">
        <authorList>
            <person name="Chen Y."/>
            <person name="Shah S."/>
            <person name="Dougan E. K."/>
            <person name="Thang M."/>
            <person name="Chan C."/>
        </authorList>
    </citation>
    <scope>NUCLEOTIDE SEQUENCE [LARGE SCALE GENOMIC DNA]</scope>
</reference>
<protein>
    <recommendedName>
        <fullName evidence="3">dUTP diphosphatase</fullName>
        <ecNumber evidence="3">3.6.1.23</ecNumber>
    </recommendedName>
</protein>
<gene>
    <name evidence="9" type="ORF">CCMP2556_LOCUS34682</name>
</gene>
<feature type="region of interest" description="Disordered" evidence="7">
    <location>
        <begin position="155"/>
        <end position="207"/>
    </location>
</feature>
<comment type="similarity">
    <text evidence="2">Belongs to the dUTPase family.</text>
</comment>
<keyword evidence="6" id="KW-0862">Zinc</keyword>
<comment type="pathway">
    <text evidence="1">Pyrimidine metabolism; dUMP biosynthesis; dUMP from dCTP (dUTP route): step 2/2.</text>
</comment>
<evidence type="ECO:0000256" key="2">
    <source>
        <dbReference type="ARBA" id="ARBA00006581"/>
    </source>
</evidence>
<feature type="zinc finger region" description="C3H1-type" evidence="6">
    <location>
        <begin position="109"/>
        <end position="137"/>
    </location>
</feature>
<keyword evidence="6" id="KW-0479">Metal-binding</keyword>
<evidence type="ECO:0000256" key="6">
    <source>
        <dbReference type="PROSITE-ProRule" id="PRU00723"/>
    </source>
</evidence>
<evidence type="ECO:0000256" key="5">
    <source>
        <dbReference type="ARBA" id="ARBA00023080"/>
    </source>
</evidence>
<keyword evidence="6" id="KW-0863">Zinc-finger</keyword>
<dbReference type="InterPro" id="IPR012337">
    <property type="entry name" value="RNaseH-like_sf"/>
</dbReference>
<sequence length="1456" mass="162055">MDKLSQPLGKVATQSAFRLSAIRANLMVDVNPTLEGVIGALLAEGETAFHSGVEKNGGPRIKALAPGVSSGGVAGGANGVVNGRGDGPGPAKKEWTRKKEATDDGKGQASSKGICRYFQSEDGCWRGASCHFVHDLEGKKGRRWNCGSSKHMKKDCKVQSVEKDGGPLKLDGKPEAPSATKSKPADGPVLEEKPAEGAKDCGKPEGKGEVGGILSEAMGLLKTLQLPAIKALQLEEKDDDVKISSFEVKEKKGEDGKASTCEKKGEDVKASTCVRGEDVKISSLEVKEEKVGDGKGEDVKISALGVRDRRALLDGGATHCLRQAAVEAEWKSGTAMLRQIPWTKTLVTQQPVQPIVPLGVLAELGHAIKWESRSFELQDSKGRILDTDLENSCPTVSENLGLQLIKEIEKQVMLQKARLAVLRGGEGLGIAAMSKTTVEWLQRLRKLFPEVPAELLERVLPDDQFDPELLPWNRHVRRRLKKADEIILHLFSGPDERTWKELETKIEESYVWTWSCIGGRIYWPSMFGRDNLSDQLRSMVADDTVVFLRSLTYYVVAEESEEDEKKCPSFWAFPERKAFAEAFGMMLISFDQGPMGHERQRMHKRVTHLHAYTLSFDLGGPFERQEAEGELLPVEEAADGAGEDAREERPADGDDAGRWTERIEHEEGVKIRQLTFVEMVESRRGPLVLQAVAKIYARLRFMGLPVLRLHSDRASELRSRQMAQWCMHRDLYRTFTDGDSWQMNGRAEAELWPLAARHAAERRLRIQMEAMKMPVKALLPFGSWGYARVKYWNERSTDWRKARMKVQILGPDASMTEGEQVKEGCLQEALWPQTVTVSAADVRRELGDWKAAITAEYDSLLSTGTVRKAGKNEVKELEEKCREEGKIFEVVPGKAVCTRKSPDGRHKVCGVICEEVYMQERPAEEVYASGIDVGAVRSLIRHAALERWSLVTVDVKTAFLQVPQEERKDVTVVNPPRLFQDAGVTAAGEQWIVQGTLYGTITAPKEWGAYRDRMMAEMVWGEQGEWRLVKLPEANVWAIEKKVKGTGVVHGHVAVYVDDVMVSGTDATLAAFVEKFRSMWTCSEADWIEEGKVTKFCGLDVEKDGGGFRIHQESYIRFMMAKHEIEGISKLPKVEVPTEDEEEPELACIRHAQGVADTEEAKGDDDGRSFLILIVVLVLIAGYIIGDAIKRYGLAALRRMLGWDLHAVDGLTVDPGCSALVGTGLAMELPVGTYGCLTSRSMDRDFRGEIKVLVMNGSDQPYVINPGDRVAQMVIEKVYEGELKTVKDLGESYRVRLRSRERSRTRTFPREVSPDEVNVTYHDDGSTSTQRVTGEKVYFRAPAMRTTSVRRPPATTSQEMVEVEVEEDQEVEAQPTTSGLARVRWHGRAWRVEGAQVYHVRRDCSAIRNSKMVMEIQKCSACWGRNDMDTTAEIVVADGTGHGRDLPHKVEGGRTL</sequence>
<dbReference type="CDD" id="cd07557">
    <property type="entry name" value="trimeric_dUTPase"/>
    <property type="match status" value="1"/>
</dbReference>
<dbReference type="PANTHER" id="PTHR11241">
    <property type="entry name" value="DEOXYURIDINE 5'-TRIPHOSPHATE NUCLEOTIDOHYDROLASE"/>
    <property type="match status" value="1"/>
</dbReference>
<dbReference type="SUPFAM" id="SSF53098">
    <property type="entry name" value="Ribonuclease H-like"/>
    <property type="match status" value="1"/>
</dbReference>
<evidence type="ECO:0000256" key="4">
    <source>
        <dbReference type="ARBA" id="ARBA00022801"/>
    </source>
</evidence>
<dbReference type="Pfam" id="PF00692">
    <property type="entry name" value="dUTPase"/>
    <property type="match status" value="1"/>
</dbReference>
<dbReference type="Proteomes" id="UP001642484">
    <property type="component" value="Unassembled WGS sequence"/>
</dbReference>
<dbReference type="EMBL" id="CAXAMN010022517">
    <property type="protein sequence ID" value="CAK9070508.1"/>
    <property type="molecule type" value="Genomic_DNA"/>
</dbReference>
<evidence type="ECO:0000313" key="9">
    <source>
        <dbReference type="EMBL" id="CAK9070508.1"/>
    </source>
</evidence>
<dbReference type="PROSITE" id="PS50103">
    <property type="entry name" value="ZF_C3H1"/>
    <property type="match status" value="1"/>
</dbReference>
<comment type="caution">
    <text evidence="9">The sequence shown here is derived from an EMBL/GenBank/DDBJ whole genome shotgun (WGS) entry which is preliminary data.</text>
</comment>
<keyword evidence="5" id="KW-0546">Nucleotide metabolism</keyword>
<organism evidence="9 10">
    <name type="scientific">Durusdinium trenchii</name>
    <dbReference type="NCBI Taxonomy" id="1381693"/>
    <lineage>
        <taxon>Eukaryota</taxon>
        <taxon>Sar</taxon>
        <taxon>Alveolata</taxon>
        <taxon>Dinophyceae</taxon>
        <taxon>Suessiales</taxon>
        <taxon>Symbiodiniaceae</taxon>
        <taxon>Durusdinium</taxon>
    </lineage>
</organism>
<feature type="compositionally biased region" description="Basic and acidic residues" evidence="7">
    <location>
        <begin position="91"/>
        <end position="106"/>
    </location>
</feature>
<evidence type="ECO:0000313" key="10">
    <source>
        <dbReference type="Proteomes" id="UP001642484"/>
    </source>
</evidence>
<name>A0ABP0P4E6_9DINO</name>
<dbReference type="InterPro" id="IPR000571">
    <property type="entry name" value="Znf_CCCH"/>
</dbReference>
<feature type="domain" description="C3H1-type" evidence="8">
    <location>
        <begin position="109"/>
        <end position="137"/>
    </location>
</feature>
<evidence type="ECO:0000256" key="1">
    <source>
        <dbReference type="ARBA" id="ARBA00005142"/>
    </source>
</evidence>
<dbReference type="PANTHER" id="PTHR11241:SF0">
    <property type="entry name" value="DEOXYURIDINE 5'-TRIPHOSPHATE NUCLEOTIDOHYDROLASE"/>
    <property type="match status" value="1"/>
</dbReference>
<dbReference type="SUPFAM" id="SSF51283">
    <property type="entry name" value="dUTPase-like"/>
    <property type="match status" value="1"/>
</dbReference>
<dbReference type="InterPro" id="IPR033704">
    <property type="entry name" value="dUTPase_trimeric"/>
</dbReference>
<evidence type="ECO:0000256" key="7">
    <source>
        <dbReference type="SAM" id="MobiDB-lite"/>
    </source>
</evidence>
<feature type="compositionally biased region" description="Basic and acidic residues" evidence="7">
    <location>
        <begin position="190"/>
        <end position="207"/>
    </location>
</feature>
<dbReference type="Pfam" id="PF07727">
    <property type="entry name" value="RVT_2"/>
    <property type="match status" value="1"/>
</dbReference>
<evidence type="ECO:0000256" key="3">
    <source>
        <dbReference type="ARBA" id="ARBA00012379"/>
    </source>
</evidence>
<evidence type="ECO:0000259" key="8">
    <source>
        <dbReference type="PROSITE" id="PS50103"/>
    </source>
</evidence>
<proteinExistence type="inferred from homology"/>
<dbReference type="InterPro" id="IPR008181">
    <property type="entry name" value="dUTPase"/>
</dbReference>
<keyword evidence="10" id="KW-1185">Reference proteome</keyword>
<feature type="non-terminal residue" evidence="9">
    <location>
        <position position="1456"/>
    </location>
</feature>
<feature type="compositionally biased region" description="Basic and acidic residues" evidence="7">
    <location>
        <begin position="155"/>
        <end position="174"/>
    </location>
</feature>
<dbReference type="InterPro" id="IPR036157">
    <property type="entry name" value="dUTPase-like_sf"/>
</dbReference>
<accession>A0ABP0P4E6</accession>
<feature type="compositionally biased region" description="Gly residues" evidence="7">
    <location>
        <begin position="79"/>
        <end position="88"/>
    </location>
</feature>
<dbReference type="EC" id="3.6.1.23" evidence="3"/>
<keyword evidence="4" id="KW-0378">Hydrolase</keyword>
<dbReference type="Gene3D" id="2.70.40.10">
    <property type="match status" value="1"/>
</dbReference>
<dbReference type="InterPro" id="IPR029054">
    <property type="entry name" value="dUTPase-like"/>
</dbReference>